<dbReference type="SUPFAM" id="SSF53448">
    <property type="entry name" value="Nucleotide-diphospho-sugar transferases"/>
    <property type="match status" value="1"/>
</dbReference>
<dbReference type="PANTHER" id="PTHR43630">
    <property type="entry name" value="POLY-BETA-1,6-N-ACETYL-D-GLUCOSAMINE SYNTHASE"/>
    <property type="match status" value="1"/>
</dbReference>
<feature type="transmembrane region" description="Helical" evidence="4">
    <location>
        <begin position="280"/>
        <end position="301"/>
    </location>
</feature>
<evidence type="ECO:0000256" key="3">
    <source>
        <dbReference type="ARBA" id="ARBA00022679"/>
    </source>
</evidence>
<keyword evidence="4" id="KW-0472">Membrane</keyword>
<protein>
    <recommendedName>
        <fullName evidence="7">Glycosyltransferase 2-like domain-containing protein</fullName>
    </recommendedName>
</protein>
<evidence type="ECO:0000313" key="6">
    <source>
        <dbReference type="Proteomes" id="UP000177325"/>
    </source>
</evidence>
<reference evidence="5 6" key="1">
    <citation type="journal article" date="2016" name="Nat. Commun.">
        <title>Thousands of microbial genomes shed light on interconnected biogeochemical processes in an aquifer system.</title>
        <authorList>
            <person name="Anantharaman K."/>
            <person name="Brown C.T."/>
            <person name="Hug L.A."/>
            <person name="Sharon I."/>
            <person name="Castelle C.J."/>
            <person name="Probst A.J."/>
            <person name="Thomas B.C."/>
            <person name="Singh A."/>
            <person name="Wilkins M.J."/>
            <person name="Karaoz U."/>
            <person name="Brodie E.L."/>
            <person name="Williams K.H."/>
            <person name="Hubbard S.S."/>
            <person name="Banfield J.F."/>
        </authorList>
    </citation>
    <scope>NUCLEOTIDE SEQUENCE [LARGE SCALE GENOMIC DNA]</scope>
</reference>
<dbReference type="InterPro" id="IPR029044">
    <property type="entry name" value="Nucleotide-diphossugar_trans"/>
</dbReference>
<dbReference type="STRING" id="1798525.A3G90_02895"/>
<keyword evidence="4" id="KW-1133">Transmembrane helix</keyword>
<name>A0A1F6FGK2_9BACT</name>
<evidence type="ECO:0008006" key="7">
    <source>
        <dbReference type="Google" id="ProtNLM"/>
    </source>
</evidence>
<feature type="transmembrane region" description="Helical" evidence="4">
    <location>
        <begin position="307"/>
        <end position="326"/>
    </location>
</feature>
<evidence type="ECO:0000256" key="2">
    <source>
        <dbReference type="ARBA" id="ARBA00022676"/>
    </source>
</evidence>
<comment type="caution">
    <text evidence="5">The sequence shown here is derived from an EMBL/GenBank/DDBJ whole genome shotgun (WGS) entry which is preliminary data.</text>
</comment>
<dbReference type="Gene3D" id="3.90.550.10">
    <property type="entry name" value="Spore Coat Polysaccharide Biosynthesis Protein SpsA, Chain A"/>
    <property type="match status" value="1"/>
</dbReference>
<dbReference type="AlphaFoldDB" id="A0A1F6FGK2"/>
<feature type="transmembrane region" description="Helical" evidence="4">
    <location>
        <begin position="246"/>
        <end position="268"/>
    </location>
</feature>
<sequence>MVLDICVVVPARNEAAVIEATLRSLIAAGIPPGHIYLVDDCSSDNTGDIGRTLGVIVLRNDPNLGKAHAIARAVGMFKLNERFELISLMDADTIVNEDYFAVMRKAFDDSEVVTACGRHKSRPCNWITAYRAYGYSFTHFVYRGAQSKMRVINVAPGCSTTYRSSIWHKLDWNKDTIVEDMDVTIQIHKNKLGRIVYVPDAIVHTQDPQTLADYGKQMFRWNTGSWQVIKKHKLFGFKSKIDWECAFLFGEGLLFSSLYLLLPLLLLYDVFYDMPYSFRFGYMALIDAGFSFVIALFVAAAERRKDILFSAPLFPLMRVFDAWLFIKGFWKVIIRRQAVTTWFTPARYIQEKIEWKSALLSSWRSLLSFSALRHLLRQRL</sequence>
<dbReference type="GO" id="GO:0016757">
    <property type="term" value="F:glycosyltransferase activity"/>
    <property type="evidence" value="ECO:0007669"/>
    <property type="project" value="UniProtKB-KW"/>
</dbReference>
<proteinExistence type="inferred from homology"/>
<gene>
    <name evidence="5" type="ORF">A3G90_02895</name>
</gene>
<keyword evidence="2" id="KW-0328">Glycosyltransferase</keyword>
<organism evidence="5 6">
    <name type="scientific">Candidatus Kaiserbacteria bacterium RIFCSPLOWO2_12_FULL_45_26</name>
    <dbReference type="NCBI Taxonomy" id="1798525"/>
    <lineage>
        <taxon>Bacteria</taxon>
        <taxon>Candidatus Kaiseribacteriota</taxon>
    </lineage>
</organism>
<dbReference type="CDD" id="cd06423">
    <property type="entry name" value="CESA_like"/>
    <property type="match status" value="1"/>
</dbReference>
<evidence type="ECO:0000256" key="4">
    <source>
        <dbReference type="SAM" id="Phobius"/>
    </source>
</evidence>
<dbReference type="Proteomes" id="UP000177325">
    <property type="component" value="Unassembled WGS sequence"/>
</dbReference>
<comment type="similarity">
    <text evidence="1">Belongs to the glycosyltransferase 2 family.</text>
</comment>
<evidence type="ECO:0000313" key="5">
    <source>
        <dbReference type="EMBL" id="OGG84987.1"/>
    </source>
</evidence>
<dbReference type="Pfam" id="PF13641">
    <property type="entry name" value="Glyco_tranf_2_3"/>
    <property type="match status" value="1"/>
</dbReference>
<dbReference type="PANTHER" id="PTHR43630:SF1">
    <property type="entry name" value="POLY-BETA-1,6-N-ACETYL-D-GLUCOSAMINE SYNTHASE"/>
    <property type="match status" value="1"/>
</dbReference>
<dbReference type="EMBL" id="MFMM01000001">
    <property type="protein sequence ID" value="OGG84987.1"/>
    <property type="molecule type" value="Genomic_DNA"/>
</dbReference>
<evidence type="ECO:0000256" key="1">
    <source>
        <dbReference type="ARBA" id="ARBA00006739"/>
    </source>
</evidence>
<accession>A0A1F6FGK2</accession>
<keyword evidence="3" id="KW-0808">Transferase</keyword>
<keyword evidence="4" id="KW-0812">Transmembrane</keyword>